<dbReference type="AlphaFoldDB" id="A0A3E0VRK3"/>
<dbReference type="Gene3D" id="3.30.420.40">
    <property type="match status" value="2"/>
</dbReference>
<accession>A0A3E0VRK3</accession>
<dbReference type="Pfam" id="PF13412">
    <property type="entry name" value="HTH_24"/>
    <property type="match status" value="1"/>
</dbReference>
<protein>
    <submittedName>
        <fullName evidence="2">ArsR family transcriptional regulator</fullName>
    </submittedName>
</protein>
<comment type="similarity">
    <text evidence="1">Belongs to the ROK (NagC/XylR) family.</text>
</comment>
<dbReference type="InterPro" id="IPR000600">
    <property type="entry name" value="ROK"/>
</dbReference>
<reference evidence="2 3" key="1">
    <citation type="submission" date="2017-04" db="EMBL/GenBank/DDBJ databases">
        <title>Comparative genome analysis of Subtercola boreus.</title>
        <authorList>
            <person name="Cho Y.-J."/>
            <person name="Cho A."/>
            <person name="Kim O.-S."/>
            <person name="Lee J.-I."/>
        </authorList>
    </citation>
    <scope>NUCLEOTIDE SEQUENCE [LARGE SCALE GENOMIC DNA]</scope>
    <source>
        <strain evidence="2 3">P27479</strain>
    </source>
</reference>
<evidence type="ECO:0000313" key="3">
    <source>
        <dbReference type="Proteomes" id="UP000256541"/>
    </source>
</evidence>
<organism evidence="2 3">
    <name type="scientific">Subtercola boreus</name>
    <dbReference type="NCBI Taxonomy" id="120213"/>
    <lineage>
        <taxon>Bacteria</taxon>
        <taxon>Bacillati</taxon>
        <taxon>Actinomycetota</taxon>
        <taxon>Actinomycetes</taxon>
        <taxon>Micrococcales</taxon>
        <taxon>Microbacteriaceae</taxon>
        <taxon>Subtercola</taxon>
    </lineage>
</organism>
<comment type="caution">
    <text evidence="2">The sequence shown here is derived from an EMBL/GenBank/DDBJ whole genome shotgun (WGS) entry which is preliminary data.</text>
</comment>
<evidence type="ECO:0000313" key="2">
    <source>
        <dbReference type="EMBL" id="RFA12078.1"/>
    </source>
</evidence>
<dbReference type="SUPFAM" id="SSF53067">
    <property type="entry name" value="Actin-like ATPase domain"/>
    <property type="match status" value="1"/>
</dbReference>
<dbReference type="EMBL" id="NBXB01000045">
    <property type="protein sequence ID" value="RFA12078.1"/>
    <property type="molecule type" value="Genomic_DNA"/>
</dbReference>
<dbReference type="PROSITE" id="PS01125">
    <property type="entry name" value="ROK"/>
    <property type="match status" value="1"/>
</dbReference>
<dbReference type="Gene3D" id="1.10.10.10">
    <property type="entry name" value="Winged helix-like DNA-binding domain superfamily/Winged helix DNA-binding domain"/>
    <property type="match status" value="1"/>
</dbReference>
<dbReference type="InterPro" id="IPR036390">
    <property type="entry name" value="WH_DNA-bd_sf"/>
</dbReference>
<sequence>MYSEGAEPQKRRIKPGSQSALKAFNQRSVTQRLLGSASLTQAELSRATGLSTASISNIVRALVQDGIAETSPTISSGRRALLVRLSNNGAVSVGIDFGRSHVRIVIVTLDYRIVAEQTLSLEIRYSALHALSLAAERLDAMLCEFHIPRTAVLGVGVGIPGPINLRSQTVIHGNVLPEWIGVSVSDIENHMRFPVVIDNDANLGALCEVTWGPHSSTENLIFIKVGTGIGAGLIINGRQFKGALGLSGEVGHIPTSEHGLLCRCGNRGCLETVASTRIMIERLSLSEHPSSTTADIVRLALDGDSETRRVVEDAGFAIGRMAAILSDVLNPHAVVIGGPLSAMGEVFLEPIRRGLNQYAMPLISETTTVTASSFGDRAEALGAAALVLSQQDIHPFVV</sequence>
<dbReference type="Proteomes" id="UP000256541">
    <property type="component" value="Unassembled WGS sequence"/>
</dbReference>
<dbReference type="InterPro" id="IPR043129">
    <property type="entry name" value="ATPase_NBD"/>
</dbReference>
<dbReference type="SUPFAM" id="SSF46785">
    <property type="entry name" value="Winged helix' DNA-binding domain"/>
    <property type="match status" value="1"/>
</dbReference>
<dbReference type="PANTHER" id="PTHR18964">
    <property type="entry name" value="ROK (REPRESSOR, ORF, KINASE) FAMILY"/>
    <property type="match status" value="1"/>
</dbReference>
<proteinExistence type="inferred from homology"/>
<dbReference type="PANTHER" id="PTHR18964:SF173">
    <property type="entry name" value="GLUCOKINASE"/>
    <property type="match status" value="1"/>
</dbReference>
<gene>
    <name evidence="2" type="ORF">B7R22_16715</name>
</gene>
<dbReference type="Pfam" id="PF00480">
    <property type="entry name" value="ROK"/>
    <property type="match status" value="1"/>
</dbReference>
<evidence type="ECO:0000256" key="1">
    <source>
        <dbReference type="ARBA" id="ARBA00006479"/>
    </source>
</evidence>
<dbReference type="RefSeq" id="WP_116412856.1">
    <property type="nucleotide sequence ID" value="NZ_NBXB01000045.1"/>
</dbReference>
<dbReference type="InterPro" id="IPR036388">
    <property type="entry name" value="WH-like_DNA-bd_sf"/>
</dbReference>
<dbReference type="OrthoDB" id="3189808at2"/>
<name>A0A3E0VRK3_9MICO</name>
<dbReference type="InterPro" id="IPR049874">
    <property type="entry name" value="ROK_cs"/>
</dbReference>